<accession>A0ACA9L284</accession>
<name>A0ACA9L284_9GLOM</name>
<reference evidence="1" key="1">
    <citation type="submission" date="2021-06" db="EMBL/GenBank/DDBJ databases">
        <authorList>
            <person name="Kallberg Y."/>
            <person name="Tangrot J."/>
            <person name="Rosling A."/>
        </authorList>
    </citation>
    <scope>NUCLEOTIDE SEQUENCE</scope>
    <source>
        <strain evidence="1">MA461A</strain>
    </source>
</reference>
<dbReference type="Proteomes" id="UP000789920">
    <property type="component" value="Unassembled WGS sequence"/>
</dbReference>
<keyword evidence="2" id="KW-1185">Reference proteome</keyword>
<evidence type="ECO:0000313" key="1">
    <source>
        <dbReference type="EMBL" id="CAG8506900.1"/>
    </source>
</evidence>
<dbReference type="EMBL" id="CAJVQC010002158">
    <property type="protein sequence ID" value="CAG8506900.1"/>
    <property type="molecule type" value="Genomic_DNA"/>
</dbReference>
<sequence>KMCVKIWSPLLLDRNCVGNFNHNYVLLFMTDSVIGCFYLALVGWKPFLLSLEEPGVRWMPRPYMALPFYFGCNWPGFGGDVLMTYYLVSQTHCLNNIEGEKS</sequence>
<organism evidence="1 2">
    <name type="scientific">Racocetra persica</name>
    <dbReference type="NCBI Taxonomy" id="160502"/>
    <lineage>
        <taxon>Eukaryota</taxon>
        <taxon>Fungi</taxon>
        <taxon>Fungi incertae sedis</taxon>
        <taxon>Mucoromycota</taxon>
        <taxon>Glomeromycotina</taxon>
        <taxon>Glomeromycetes</taxon>
        <taxon>Diversisporales</taxon>
        <taxon>Gigasporaceae</taxon>
        <taxon>Racocetra</taxon>
    </lineage>
</organism>
<feature type="non-terminal residue" evidence="1">
    <location>
        <position position="1"/>
    </location>
</feature>
<proteinExistence type="predicted"/>
<gene>
    <name evidence="1" type="ORF">RPERSI_LOCUS2080</name>
</gene>
<protein>
    <submittedName>
        <fullName evidence="1">2253_t:CDS:1</fullName>
    </submittedName>
</protein>
<evidence type="ECO:0000313" key="2">
    <source>
        <dbReference type="Proteomes" id="UP000789920"/>
    </source>
</evidence>
<comment type="caution">
    <text evidence="1">The sequence shown here is derived from an EMBL/GenBank/DDBJ whole genome shotgun (WGS) entry which is preliminary data.</text>
</comment>